<keyword evidence="2" id="KW-1185">Reference proteome</keyword>
<dbReference type="AlphaFoldDB" id="N6UYS2"/>
<reference evidence="1 2" key="1">
    <citation type="journal article" date="2012" name="BMC Genomics">
        <title>Genomic basis of broad host range and environmental adaptability of Rhizobium tropici CIAT 899 and Rhizobium sp. PRF 81 which are used in inoculants for common bean (Phaseolus vulgaris L.).</title>
        <authorList>
            <person name="Ormeno-Orrillo E."/>
            <person name="Menna P."/>
            <person name="Almeida L.G."/>
            <person name="Ollero F.J."/>
            <person name="Nicolas M.F."/>
            <person name="Pains Rodrigues E."/>
            <person name="Shigueyoshi Nakatani A."/>
            <person name="Silva Batista J.S."/>
            <person name="Oliveira Chueire L.M."/>
            <person name="Souza R.C."/>
            <person name="Ribeiro Vasconcelos A.T."/>
            <person name="Megias M."/>
            <person name="Hungria M."/>
            <person name="Martinez-Romero E."/>
        </authorList>
    </citation>
    <scope>NUCLEOTIDE SEQUENCE [LARGE SCALE GENOMIC DNA]</scope>
    <source>
        <strain evidence="1 2">PRF 81</strain>
    </source>
</reference>
<dbReference type="Proteomes" id="UP000012429">
    <property type="component" value="Unassembled WGS sequence"/>
</dbReference>
<name>N6UYS2_9HYPH</name>
<protein>
    <submittedName>
        <fullName evidence="1">Uncharacterized protein</fullName>
    </submittedName>
</protein>
<sequence>MRLWSPFFASRLFRHRTDGVGSVVLRTLALRLCAGRHVIDRLGDVCGMVADALDVLGAEEKMRAGGDVARIFHHVGQHLAEERGVHGVDFFVAFADRYGLVRRTGSIDVQNFLELAERQFGKMLDTTGETAWNACALHGDDTLGSVLAEIADTLQVGGDTDRAHDLAQVGGHRLTTCDGDNRLVTDFTLGMVKNDVVGDDLLCQSGVAVDQRADAVADHLLRQAAHFRNAAGQELQVFVIGRENVGGDHFSILKVNYVKGAARLISSTKTAHDVILRAEIVRIGEHLVGIVLLNQMAEMEHCGALRDASCLLHGMRHDDDGEVFPQLVNEILDLGGCDRIER</sequence>
<evidence type="ECO:0000313" key="2">
    <source>
        <dbReference type="Proteomes" id="UP000012429"/>
    </source>
</evidence>
<proteinExistence type="predicted"/>
<comment type="caution">
    <text evidence="1">The sequence shown here is derived from an EMBL/GenBank/DDBJ whole genome shotgun (WGS) entry which is preliminary data.</text>
</comment>
<dbReference type="EMBL" id="AQHN01000090">
    <property type="protein sequence ID" value="ENN83987.1"/>
    <property type="molecule type" value="Genomic_DNA"/>
</dbReference>
<gene>
    <name evidence="1" type="ORF">RHSP_70613</name>
</gene>
<evidence type="ECO:0000313" key="1">
    <source>
        <dbReference type="EMBL" id="ENN83987.1"/>
    </source>
</evidence>
<accession>N6UYS2</accession>
<organism evidence="1 2">
    <name type="scientific">Rhizobium freirei PRF 81</name>
    <dbReference type="NCBI Taxonomy" id="363754"/>
    <lineage>
        <taxon>Bacteria</taxon>
        <taxon>Pseudomonadati</taxon>
        <taxon>Pseudomonadota</taxon>
        <taxon>Alphaproteobacteria</taxon>
        <taxon>Hyphomicrobiales</taxon>
        <taxon>Rhizobiaceae</taxon>
        <taxon>Rhizobium/Agrobacterium group</taxon>
        <taxon>Rhizobium</taxon>
    </lineage>
</organism>